<evidence type="ECO:0000256" key="9">
    <source>
        <dbReference type="PIRSR" id="PIRSR602401-1"/>
    </source>
</evidence>
<dbReference type="PRINTS" id="PR00385">
    <property type="entry name" value="P450"/>
</dbReference>
<dbReference type="Gene3D" id="1.10.630.10">
    <property type="entry name" value="Cytochrome P450"/>
    <property type="match status" value="1"/>
</dbReference>
<proteinExistence type="inferred from homology"/>
<evidence type="ECO:0000256" key="3">
    <source>
        <dbReference type="ARBA" id="ARBA00010617"/>
    </source>
</evidence>
<evidence type="ECO:0000256" key="5">
    <source>
        <dbReference type="ARBA" id="ARBA00022723"/>
    </source>
</evidence>
<dbReference type="GO" id="GO:0005506">
    <property type="term" value="F:iron ion binding"/>
    <property type="evidence" value="ECO:0007669"/>
    <property type="project" value="InterPro"/>
</dbReference>
<protein>
    <submittedName>
        <fullName evidence="11">Cytochrome P450</fullName>
    </submittedName>
</protein>
<dbReference type="PROSITE" id="PS00086">
    <property type="entry name" value="CYTOCHROME_P450"/>
    <property type="match status" value="1"/>
</dbReference>
<dbReference type="Proteomes" id="UP001222325">
    <property type="component" value="Unassembled WGS sequence"/>
</dbReference>
<dbReference type="InterPro" id="IPR001128">
    <property type="entry name" value="Cyt_P450"/>
</dbReference>
<dbReference type="CDD" id="cd11065">
    <property type="entry name" value="CYP64-like"/>
    <property type="match status" value="1"/>
</dbReference>
<dbReference type="InterPro" id="IPR002401">
    <property type="entry name" value="Cyt_P450_E_grp-I"/>
</dbReference>
<evidence type="ECO:0000256" key="4">
    <source>
        <dbReference type="ARBA" id="ARBA00022617"/>
    </source>
</evidence>
<dbReference type="GO" id="GO:0020037">
    <property type="term" value="F:heme binding"/>
    <property type="evidence" value="ECO:0007669"/>
    <property type="project" value="InterPro"/>
</dbReference>
<accession>A0AAD6U9P8</accession>
<dbReference type="InterPro" id="IPR050364">
    <property type="entry name" value="Cytochrome_P450_fung"/>
</dbReference>
<evidence type="ECO:0000313" key="12">
    <source>
        <dbReference type="Proteomes" id="UP001222325"/>
    </source>
</evidence>
<keyword evidence="4 9" id="KW-0349">Heme</keyword>
<evidence type="ECO:0000256" key="7">
    <source>
        <dbReference type="ARBA" id="ARBA00023004"/>
    </source>
</evidence>
<feature type="binding site" description="axial binding residue" evidence="9">
    <location>
        <position position="366"/>
    </location>
    <ligand>
        <name>heme</name>
        <dbReference type="ChEBI" id="CHEBI:30413"/>
    </ligand>
    <ligandPart>
        <name>Fe</name>
        <dbReference type="ChEBI" id="CHEBI:18248"/>
    </ligandPart>
</feature>
<name>A0AAD6U9P8_9AGAR</name>
<evidence type="ECO:0000256" key="2">
    <source>
        <dbReference type="ARBA" id="ARBA00005179"/>
    </source>
</evidence>
<keyword evidence="12" id="KW-1185">Reference proteome</keyword>
<gene>
    <name evidence="11" type="ORF">B0H15DRAFT_777268</name>
</gene>
<dbReference type="EMBL" id="JARJCN010000017">
    <property type="protein sequence ID" value="KAJ7092962.1"/>
    <property type="molecule type" value="Genomic_DNA"/>
</dbReference>
<evidence type="ECO:0000256" key="6">
    <source>
        <dbReference type="ARBA" id="ARBA00023002"/>
    </source>
</evidence>
<keyword evidence="5 9" id="KW-0479">Metal-binding</keyword>
<organism evidence="11 12">
    <name type="scientific">Mycena belliarum</name>
    <dbReference type="NCBI Taxonomy" id="1033014"/>
    <lineage>
        <taxon>Eukaryota</taxon>
        <taxon>Fungi</taxon>
        <taxon>Dikarya</taxon>
        <taxon>Basidiomycota</taxon>
        <taxon>Agaricomycotina</taxon>
        <taxon>Agaricomycetes</taxon>
        <taxon>Agaricomycetidae</taxon>
        <taxon>Agaricales</taxon>
        <taxon>Marasmiineae</taxon>
        <taxon>Mycenaceae</taxon>
        <taxon>Mycena</taxon>
    </lineage>
</organism>
<evidence type="ECO:0000256" key="8">
    <source>
        <dbReference type="ARBA" id="ARBA00023033"/>
    </source>
</evidence>
<dbReference type="PANTHER" id="PTHR46300:SF7">
    <property type="entry name" value="P450, PUTATIVE (EUROFUNG)-RELATED"/>
    <property type="match status" value="1"/>
</dbReference>
<comment type="cofactor">
    <cofactor evidence="1 9">
        <name>heme</name>
        <dbReference type="ChEBI" id="CHEBI:30413"/>
    </cofactor>
</comment>
<evidence type="ECO:0000313" key="11">
    <source>
        <dbReference type="EMBL" id="KAJ7092962.1"/>
    </source>
</evidence>
<keyword evidence="6 10" id="KW-0560">Oxidoreductase</keyword>
<dbReference type="Pfam" id="PF00067">
    <property type="entry name" value="p450"/>
    <property type="match status" value="1"/>
</dbReference>
<keyword evidence="8 10" id="KW-0503">Monooxygenase</keyword>
<keyword evidence="7 9" id="KW-0408">Iron</keyword>
<dbReference type="SUPFAM" id="SSF48264">
    <property type="entry name" value="Cytochrome P450"/>
    <property type="match status" value="1"/>
</dbReference>
<sequence length="440" mass="49228">MVVLNTAADAVDLLSKRSSIYSDRPFPMMAGVLMRREKSMFYMRVLTASHNERFKRYRKLMHSAFNPAASQAYWEVQEQEARVLVDSILRSPSQLPEHLRRNAAAVIMKIAYGYSVTRNDDHFVALAEEGMRVGSLAGAPGKWLVDSLPFLRFIPDWFPGAGFKAQAKEWRDTLYTQSLEPHDWVKQQIAAGTAIPSFTSRLLQPSDGVPLDDELDDHVLWTGGALYSAGADTSVSAVKTFFFAMLLHPDVQTRAQQEVDRFVASERRMPTLQDQAAFPYVACVLKEVLRWAPASPIGLFHCTTKSDVYKGYLIPAKTTIIANIWGMMHDDAVYPDPFTFDPTRFEGESPQSDPREVVFGFGRRVCPGQHLAESSMWIQMVLSLMTMTISKAVDNAGRTIEPEVGFTTAIVSHVKPFAYQIAPRSSASITLVRQALHDAV</sequence>
<dbReference type="InterPro" id="IPR017972">
    <property type="entry name" value="Cyt_P450_CS"/>
</dbReference>
<reference evidence="11" key="1">
    <citation type="submission" date="2023-03" db="EMBL/GenBank/DDBJ databases">
        <title>Massive genome expansion in bonnet fungi (Mycena s.s.) driven by repeated elements and novel gene families across ecological guilds.</title>
        <authorList>
            <consortium name="Lawrence Berkeley National Laboratory"/>
            <person name="Harder C.B."/>
            <person name="Miyauchi S."/>
            <person name="Viragh M."/>
            <person name="Kuo A."/>
            <person name="Thoen E."/>
            <person name="Andreopoulos B."/>
            <person name="Lu D."/>
            <person name="Skrede I."/>
            <person name="Drula E."/>
            <person name="Henrissat B."/>
            <person name="Morin E."/>
            <person name="Kohler A."/>
            <person name="Barry K."/>
            <person name="LaButti K."/>
            <person name="Morin E."/>
            <person name="Salamov A."/>
            <person name="Lipzen A."/>
            <person name="Mereny Z."/>
            <person name="Hegedus B."/>
            <person name="Baldrian P."/>
            <person name="Stursova M."/>
            <person name="Weitz H."/>
            <person name="Taylor A."/>
            <person name="Grigoriev I.V."/>
            <person name="Nagy L.G."/>
            <person name="Martin F."/>
            <person name="Kauserud H."/>
        </authorList>
    </citation>
    <scope>NUCLEOTIDE SEQUENCE</scope>
    <source>
        <strain evidence="11">CBHHK173m</strain>
    </source>
</reference>
<comment type="pathway">
    <text evidence="2">Secondary metabolite biosynthesis.</text>
</comment>
<dbReference type="PRINTS" id="PR00463">
    <property type="entry name" value="EP450I"/>
</dbReference>
<comment type="similarity">
    <text evidence="3 10">Belongs to the cytochrome P450 family.</text>
</comment>
<evidence type="ECO:0000256" key="1">
    <source>
        <dbReference type="ARBA" id="ARBA00001971"/>
    </source>
</evidence>
<dbReference type="AlphaFoldDB" id="A0AAD6U9P8"/>
<dbReference type="GO" id="GO:0004497">
    <property type="term" value="F:monooxygenase activity"/>
    <property type="evidence" value="ECO:0007669"/>
    <property type="project" value="UniProtKB-KW"/>
</dbReference>
<comment type="caution">
    <text evidence="11">The sequence shown here is derived from an EMBL/GenBank/DDBJ whole genome shotgun (WGS) entry which is preliminary data.</text>
</comment>
<dbReference type="GO" id="GO:0016705">
    <property type="term" value="F:oxidoreductase activity, acting on paired donors, with incorporation or reduction of molecular oxygen"/>
    <property type="evidence" value="ECO:0007669"/>
    <property type="project" value="InterPro"/>
</dbReference>
<dbReference type="PANTHER" id="PTHR46300">
    <property type="entry name" value="P450, PUTATIVE (EUROFUNG)-RELATED-RELATED"/>
    <property type="match status" value="1"/>
</dbReference>
<dbReference type="InterPro" id="IPR036396">
    <property type="entry name" value="Cyt_P450_sf"/>
</dbReference>
<evidence type="ECO:0000256" key="10">
    <source>
        <dbReference type="RuleBase" id="RU000461"/>
    </source>
</evidence>